<reference evidence="3" key="1">
    <citation type="submission" date="2020-01" db="EMBL/GenBank/DDBJ databases">
        <authorList>
            <person name="Meier V. D."/>
            <person name="Meier V D."/>
        </authorList>
    </citation>
    <scope>NUCLEOTIDE SEQUENCE</scope>
    <source>
        <strain evidence="3">HLG_WM_MAG_02</strain>
    </source>
</reference>
<protein>
    <submittedName>
        <fullName evidence="3">ABC-1 domain-containing protein</fullName>
    </submittedName>
</protein>
<dbReference type="PANTHER" id="PTHR10566">
    <property type="entry name" value="CHAPERONE-ACTIVITY OF BC1 COMPLEX CABC1 -RELATED"/>
    <property type="match status" value="1"/>
</dbReference>
<dbReference type="InterPro" id="IPR004147">
    <property type="entry name" value="ABC1_dom"/>
</dbReference>
<gene>
    <name evidence="3" type="ORF">HELGO_WM25333</name>
</gene>
<feature type="domain" description="ABC1 atypical kinase-like" evidence="2">
    <location>
        <begin position="17"/>
        <end position="83"/>
    </location>
</feature>
<dbReference type="InterPro" id="IPR050154">
    <property type="entry name" value="UbiB_kinase"/>
</dbReference>
<dbReference type="AlphaFoldDB" id="A0A6S6TZG2"/>
<dbReference type="EMBL" id="CACVAZ010000201">
    <property type="protein sequence ID" value="CAA6826032.1"/>
    <property type="molecule type" value="Genomic_DNA"/>
</dbReference>
<name>A0A6S6TZG2_9BACT</name>
<accession>A0A6S6TZG2</accession>
<proteinExistence type="inferred from homology"/>
<evidence type="ECO:0000313" key="3">
    <source>
        <dbReference type="EMBL" id="CAA6826032.1"/>
    </source>
</evidence>
<organism evidence="3">
    <name type="scientific">uncultured Sulfurovum sp</name>
    <dbReference type="NCBI Taxonomy" id="269237"/>
    <lineage>
        <taxon>Bacteria</taxon>
        <taxon>Pseudomonadati</taxon>
        <taxon>Campylobacterota</taxon>
        <taxon>Epsilonproteobacteria</taxon>
        <taxon>Campylobacterales</taxon>
        <taxon>Sulfurovaceae</taxon>
        <taxon>Sulfurovum</taxon>
        <taxon>environmental samples</taxon>
    </lineage>
</organism>
<dbReference type="PANTHER" id="PTHR10566:SF113">
    <property type="entry name" value="PROTEIN ACTIVITY OF BC1 COMPLEX KINASE 7, CHLOROPLASTIC"/>
    <property type="match status" value="1"/>
</dbReference>
<sequence length="90" mass="9940">MPFLPQEYLSEITKSFNSISPINKALIRKLIKQALGDYPQNVFDTFDNDAFAAVSLGQVHKATYNEQALAVKVQCPGIAKSIATRLVREG</sequence>
<dbReference type="Pfam" id="PF03109">
    <property type="entry name" value="ABC1"/>
    <property type="match status" value="1"/>
</dbReference>
<comment type="similarity">
    <text evidence="1">Belongs to the protein kinase superfamily. ADCK protein kinase family.</text>
</comment>
<evidence type="ECO:0000259" key="2">
    <source>
        <dbReference type="Pfam" id="PF03109"/>
    </source>
</evidence>
<evidence type="ECO:0000256" key="1">
    <source>
        <dbReference type="ARBA" id="ARBA00009670"/>
    </source>
</evidence>